<accession>A0A4Z2G814</accession>
<feature type="region of interest" description="Disordered" evidence="1">
    <location>
        <begin position="371"/>
        <end position="394"/>
    </location>
</feature>
<sequence length="394" mass="42713">MAPCAPSAPSSEQSYRWRPHAHMSEVVEPQASEMRSNTVKSVMTRLAADTTTMRFWEDGCQAKLPIWLSQGCTLRSMMVGSASSPMGVDVCCMSYRRMTLLSRVSVASRPLRVGHHATWEEEGIIGTANTLLLREALPTLVSGLGCSGSVSTGFSNFLRSQMATWPSKKDATRSWTCGSTVTPWTALVLTNVFWLVFLRSKMARLRCMPANSSLGSLCSQQRDRQASFWPSSYSGLVTTALESGSADGRRIFSAAAATSGENLLLMSQMRTEKSARCLSRPAASRLLSTGFQAKVLHCRACLGTNSFPASSLHAAPWLWPRPVSTTRPLAWPTASRHSGSAFGYQATHFMYGVSELMASRVAAVFSESGSVPALASEPPAGPMRYRPSSESQIT</sequence>
<keyword evidence="3" id="KW-1185">Reference proteome</keyword>
<dbReference type="AlphaFoldDB" id="A0A4Z2G814"/>
<evidence type="ECO:0000256" key="1">
    <source>
        <dbReference type="SAM" id="MobiDB-lite"/>
    </source>
</evidence>
<dbReference type="Proteomes" id="UP000314294">
    <property type="component" value="Unassembled WGS sequence"/>
</dbReference>
<comment type="caution">
    <text evidence="2">The sequence shown here is derived from an EMBL/GenBank/DDBJ whole genome shotgun (WGS) entry which is preliminary data.</text>
</comment>
<evidence type="ECO:0000313" key="2">
    <source>
        <dbReference type="EMBL" id="TNN49678.1"/>
    </source>
</evidence>
<protein>
    <submittedName>
        <fullName evidence="2">Uncharacterized protein</fullName>
    </submittedName>
</protein>
<name>A0A4Z2G814_9TELE</name>
<gene>
    <name evidence="2" type="ORF">EYF80_040128</name>
</gene>
<proteinExistence type="predicted"/>
<dbReference type="EMBL" id="SRLO01000646">
    <property type="protein sequence ID" value="TNN49678.1"/>
    <property type="molecule type" value="Genomic_DNA"/>
</dbReference>
<reference evidence="2 3" key="1">
    <citation type="submission" date="2019-03" db="EMBL/GenBank/DDBJ databases">
        <title>First draft genome of Liparis tanakae, snailfish: a comprehensive survey of snailfish specific genes.</title>
        <authorList>
            <person name="Kim W."/>
            <person name="Song I."/>
            <person name="Jeong J.-H."/>
            <person name="Kim D."/>
            <person name="Kim S."/>
            <person name="Ryu S."/>
            <person name="Song J.Y."/>
            <person name="Lee S.K."/>
        </authorList>
    </citation>
    <scope>NUCLEOTIDE SEQUENCE [LARGE SCALE GENOMIC DNA]</scope>
    <source>
        <tissue evidence="2">Muscle</tissue>
    </source>
</reference>
<organism evidence="2 3">
    <name type="scientific">Liparis tanakae</name>
    <name type="common">Tanaka's snailfish</name>
    <dbReference type="NCBI Taxonomy" id="230148"/>
    <lineage>
        <taxon>Eukaryota</taxon>
        <taxon>Metazoa</taxon>
        <taxon>Chordata</taxon>
        <taxon>Craniata</taxon>
        <taxon>Vertebrata</taxon>
        <taxon>Euteleostomi</taxon>
        <taxon>Actinopterygii</taxon>
        <taxon>Neopterygii</taxon>
        <taxon>Teleostei</taxon>
        <taxon>Neoteleostei</taxon>
        <taxon>Acanthomorphata</taxon>
        <taxon>Eupercaria</taxon>
        <taxon>Perciformes</taxon>
        <taxon>Cottioidei</taxon>
        <taxon>Cottales</taxon>
        <taxon>Liparidae</taxon>
        <taxon>Liparis</taxon>
    </lineage>
</organism>
<evidence type="ECO:0000313" key="3">
    <source>
        <dbReference type="Proteomes" id="UP000314294"/>
    </source>
</evidence>